<name>A0A928VLQ3_9CYAN</name>
<keyword evidence="2 7" id="KW-0349">Heme</keyword>
<dbReference type="InterPro" id="IPR036396">
    <property type="entry name" value="Cyt_P450_sf"/>
</dbReference>
<comment type="caution">
    <text evidence="9">The sequence shown here is derived from an EMBL/GenBank/DDBJ whole genome shotgun (WGS) entry which is preliminary data.</text>
</comment>
<dbReference type="GO" id="GO:0016705">
    <property type="term" value="F:oxidoreductase activity, acting on paired donors, with incorporation or reduction of molecular oxygen"/>
    <property type="evidence" value="ECO:0007669"/>
    <property type="project" value="InterPro"/>
</dbReference>
<evidence type="ECO:0000313" key="9">
    <source>
        <dbReference type="EMBL" id="MBE9028687.1"/>
    </source>
</evidence>
<dbReference type="InterPro" id="IPR002401">
    <property type="entry name" value="Cyt_P450_E_grp-I"/>
</dbReference>
<gene>
    <name evidence="9" type="ORF">IQ266_02805</name>
</gene>
<dbReference type="InterPro" id="IPR050196">
    <property type="entry name" value="Cytochrome_P450_Monoox"/>
</dbReference>
<proteinExistence type="inferred from homology"/>
<accession>A0A928VLQ3</accession>
<comment type="cofactor">
    <cofactor evidence="7">
        <name>heme</name>
        <dbReference type="ChEBI" id="CHEBI:30413"/>
    </cofactor>
</comment>
<dbReference type="PROSITE" id="PS00086">
    <property type="entry name" value="CYTOCHROME_P450"/>
    <property type="match status" value="1"/>
</dbReference>
<evidence type="ECO:0000256" key="7">
    <source>
        <dbReference type="PIRSR" id="PIRSR602401-1"/>
    </source>
</evidence>
<dbReference type="GO" id="GO:0020037">
    <property type="term" value="F:heme binding"/>
    <property type="evidence" value="ECO:0007669"/>
    <property type="project" value="InterPro"/>
</dbReference>
<keyword evidence="3 7" id="KW-0479">Metal-binding</keyword>
<evidence type="ECO:0000256" key="6">
    <source>
        <dbReference type="ARBA" id="ARBA00023033"/>
    </source>
</evidence>
<keyword evidence="6 8" id="KW-0503">Monooxygenase</keyword>
<keyword evidence="5 7" id="KW-0408">Iron</keyword>
<dbReference type="Pfam" id="PF00067">
    <property type="entry name" value="p450"/>
    <property type="match status" value="1"/>
</dbReference>
<organism evidence="9 10">
    <name type="scientific">Romeriopsis navalis LEGE 11480</name>
    <dbReference type="NCBI Taxonomy" id="2777977"/>
    <lineage>
        <taxon>Bacteria</taxon>
        <taxon>Bacillati</taxon>
        <taxon>Cyanobacteriota</taxon>
        <taxon>Cyanophyceae</taxon>
        <taxon>Leptolyngbyales</taxon>
        <taxon>Leptolyngbyaceae</taxon>
        <taxon>Romeriopsis</taxon>
        <taxon>Romeriopsis navalis</taxon>
    </lineage>
</organism>
<dbReference type="PANTHER" id="PTHR24291">
    <property type="entry name" value="CYTOCHROME P450 FAMILY 4"/>
    <property type="match status" value="1"/>
</dbReference>
<dbReference type="InterPro" id="IPR017972">
    <property type="entry name" value="Cyt_P450_CS"/>
</dbReference>
<dbReference type="PRINTS" id="PR00385">
    <property type="entry name" value="P450"/>
</dbReference>
<evidence type="ECO:0000256" key="8">
    <source>
        <dbReference type="RuleBase" id="RU000461"/>
    </source>
</evidence>
<feature type="binding site" description="axial binding residue" evidence="7">
    <location>
        <position position="397"/>
    </location>
    <ligand>
        <name>heme</name>
        <dbReference type="ChEBI" id="CHEBI:30413"/>
    </ligand>
    <ligandPart>
        <name>Fe</name>
        <dbReference type="ChEBI" id="CHEBI:18248"/>
    </ligandPart>
</feature>
<dbReference type="RefSeq" id="WP_264323511.1">
    <property type="nucleotide sequence ID" value="NZ_JADEXQ010000006.1"/>
</dbReference>
<dbReference type="EMBL" id="JADEXQ010000006">
    <property type="protein sequence ID" value="MBE9028687.1"/>
    <property type="molecule type" value="Genomic_DNA"/>
</dbReference>
<dbReference type="Gene3D" id="1.10.630.10">
    <property type="entry name" value="Cytochrome P450"/>
    <property type="match status" value="1"/>
</dbReference>
<evidence type="ECO:0000313" key="10">
    <source>
        <dbReference type="Proteomes" id="UP000625316"/>
    </source>
</evidence>
<sequence length="450" mass="51331">MAKLPYPPGPSGYLLPQIQTFQRDPLKSIDQFWKVHGDIIRIPILPGFSYYVMIHPRHAEQMLATKGDRYVKPDLVVKSMGLLQGKGLFTNDGESWQQHRRLMQPAFQRKALEELHQVIVQAVQDLIQQWENQPEDEPIDIAAAMIDLSLKMVSRSLFGLDISQSENRVGQAFRTALAYVYSRISNPISPPLWLPTPHNRTFRQAKQILDDTVTEIIRSRREGQTNRVDLLAMLLDAQDSETGIGMSDQQIRDEIFTLLNAGYETVATSLAWTWKIIASQPEIADNLHQEVSQRLNGQPPTLEQLSQLDYTRRVFDESLRLYPPGLGQPRSPISDDHLDGYHVPKGSMCIIATYFTMRHPEFWDNPWQFDPDRFLPAPVAQRHKYAYIPFGAGPHICIGKSLALMEALTALSMISQRFKIELTPGQSFAIDPRFTLRPANGVQVQLQQRQ</sequence>
<dbReference type="PRINTS" id="PR00463">
    <property type="entry name" value="EP450I"/>
</dbReference>
<dbReference type="GO" id="GO:0005506">
    <property type="term" value="F:iron ion binding"/>
    <property type="evidence" value="ECO:0007669"/>
    <property type="project" value="InterPro"/>
</dbReference>
<evidence type="ECO:0000256" key="4">
    <source>
        <dbReference type="ARBA" id="ARBA00023002"/>
    </source>
</evidence>
<keyword evidence="10" id="KW-1185">Reference proteome</keyword>
<keyword evidence="4 8" id="KW-0560">Oxidoreductase</keyword>
<evidence type="ECO:0000256" key="3">
    <source>
        <dbReference type="ARBA" id="ARBA00022723"/>
    </source>
</evidence>
<reference evidence="9" key="1">
    <citation type="submission" date="2020-10" db="EMBL/GenBank/DDBJ databases">
        <authorList>
            <person name="Castelo-Branco R."/>
            <person name="Eusebio N."/>
            <person name="Adriana R."/>
            <person name="Vieira A."/>
            <person name="Brugerolle De Fraissinette N."/>
            <person name="Rezende De Castro R."/>
            <person name="Schneider M.P."/>
            <person name="Vasconcelos V."/>
            <person name="Leao P.N."/>
        </authorList>
    </citation>
    <scope>NUCLEOTIDE SEQUENCE</scope>
    <source>
        <strain evidence="9">LEGE 11480</strain>
    </source>
</reference>
<dbReference type="SUPFAM" id="SSF48264">
    <property type="entry name" value="Cytochrome P450"/>
    <property type="match status" value="1"/>
</dbReference>
<evidence type="ECO:0000256" key="1">
    <source>
        <dbReference type="ARBA" id="ARBA00010617"/>
    </source>
</evidence>
<dbReference type="InterPro" id="IPR001128">
    <property type="entry name" value="Cyt_P450"/>
</dbReference>
<dbReference type="CDD" id="cd20620">
    <property type="entry name" value="CYP132-like"/>
    <property type="match status" value="1"/>
</dbReference>
<dbReference type="Proteomes" id="UP000625316">
    <property type="component" value="Unassembled WGS sequence"/>
</dbReference>
<comment type="similarity">
    <text evidence="1 8">Belongs to the cytochrome P450 family.</text>
</comment>
<protein>
    <submittedName>
        <fullName evidence="9">Cytochrome P450</fullName>
    </submittedName>
</protein>
<dbReference type="GO" id="GO:0004497">
    <property type="term" value="F:monooxygenase activity"/>
    <property type="evidence" value="ECO:0007669"/>
    <property type="project" value="UniProtKB-KW"/>
</dbReference>
<evidence type="ECO:0000256" key="5">
    <source>
        <dbReference type="ARBA" id="ARBA00023004"/>
    </source>
</evidence>
<dbReference type="AlphaFoldDB" id="A0A928VLQ3"/>
<evidence type="ECO:0000256" key="2">
    <source>
        <dbReference type="ARBA" id="ARBA00022617"/>
    </source>
</evidence>
<dbReference type="PANTHER" id="PTHR24291:SF50">
    <property type="entry name" value="BIFUNCTIONAL ALBAFLAVENONE MONOOXYGENASE_TERPENE SYNTHASE"/>
    <property type="match status" value="1"/>
</dbReference>